<dbReference type="InterPro" id="IPR016181">
    <property type="entry name" value="Acyl_CoA_acyltransferase"/>
</dbReference>
<sequence length="165" mass="18085">MNANPLALRISPVAPFPTVAAVTRADADLLLQLCREQAALDGRGTPSRSLLEFHEALFEPPLRAWAWLGHIDGELAGYAAATVGFSWPDQGYRFQLDALYVRAPWRECGVERALFGEVRAMAQRLGCVQLQWNAGALDAAAHRFDRDAHATDCVRYTLPLPAKAG</sequence>
<dbReference type="Pfam" id="PF00583">
    <property type="entry name" value="Acetyltransf_1"/>
    <property type="match status" value="1"/>
</dbReference>
<dbReference type="PROSITE" id="PS51186">
    <property type="entry name" value="GNAT"/>
    <property type="match status" value="1"/>
</dbReference>
<dbReference type="Proteomes" id="UP001501083">
    <property type="component" value="Unassembled WGS sequence"/>
</dbReference>
<dbReference type="SUPFAM" id="SSF55729">
    <property type="entry name" value="Acyl-CoA N-acyltransferases (Nat)"/>
    <property type="match status" value="1"/>
</dbReference>
<keyword evidence="3" id="KW-1185">Reference proteome</keyword>
<evidence type="ECO:0000259" key="1">
    <source>
        <dbReference type="PROSITE" id="PS51186"/>
    </source>
</evidence>
<organism evidence="2 3">
    <name type="scientific">Lysobacter panacisoli</name>
    <dbReference type="NCBI Taxonomy" id="1255263"/>
    <lineage>
        <taxon>Bacteria</taxon>
        <taxon>Pseudomonadati</taxon>
        <taxon>Pseudomonadota</taxon>
        <taxon>Gammaproteobacteria</taxon>
        <taxon>Lysobacterales</taxon>
        <taxon>Lysobacteraceae</taxon>
        <taxon>Lysobacter</taxon>
    </lineage>
</organism>
<evidence type="ECO:0000313" key="2">
    <source>
        <dbReference type="EMBL" id="GAA5067404.1"/>
    </source>
</evidence>
<accession>A0ABP9KWY7</accession>
<name>A0ABP9KWY7_9GAMM</name>
<dbReference type="InterPro" id="IPR000182">
    <property type="entry name" value="GNAT_dom"/>
</dbReference>
<reference evidence="3" key="1">
    <citation type="journal article" date="2019" name="Int. J. Syst. Evol. Microbiol.">
        <title>The Global Catalogue of Microorganisms (GCM) 10K type strain sequencing project: providing services to taxonomists for standard genome sequencing and annotation.</title>
        <authorList>
            <consortium name="The Broad Institute Genomics Platform"/>
            <consortium name="The Broad Institute Genome Sequencing Center for Infectious Disease"/>
            <person name="Wu L."/>
            <person name="Ma J."/>
        </authorList>
    </citation>
    <scope>NUCLEOTIDE SEQUENCE [LARGE SCALE GENOMIC DNA]</scope>
    <source>
        <strain evidence="3">JCM 19212</strain>
    </source>
</reference>
<comment type="caution">
    <text evidence="2">The sequence shown here is derived from an EMBL/GenBank/DDBJ whole genome shotgun (WGS) entry which is preliminary data.</text>
</comment>
<dbReference type="Gene3D" id="3.40.630.30">
    <property type="match status" value="1"/>
</dbReference>
<protein>
    <recommendedName>
        <fullName evidence="1">N-acetyltransferase domain-containing protein</fullName>
    </recommendedName>
</protein>
<proteinExistence type="predicted"/>
<dbReference type="CDD" id="cd04301">
    <property type="entry name" value="NAT_SF"/>
    <property type="match status" value="1"/>
</dbReference>
<dbReference type="RefSeq" id="WP_158983326.1">
    <property type="nucleotide sequence ID" value="NZ_BAABKY010000001.1"/>
</dbReference>
<feature type="domain" description="N-acetyltransferase" evidence="1">
    <location>
        <begin position="17"/>
        <end position="165"/>
    </location>
</feature>
<evidence type="ECO:0000313" key="3">
    <source>
        <dbReference type="Proteomes" id="UP001501083"/>
    </source>
</evidence>
<gene>
    <name evidence="2" type="ORF">GCM10025759_01910</name>
</gene>
<dbReference type="EMBL" id="BAABKY010000001">
    <property type="protein sequence ID" value="GAA5067404.1"/>
    <property type="molecule type" value="Genomic_DNA"/>
</dbReference>